<dbReference type="SUPFAM" id="SSF54001">
    <property type="entry name" value="Cysteine proteinases"/>
    <property type="match status" value="1"/>
</dbReference>
<dbReference type="eggNOG" id="ENOG502R40T">
    <property type="taxonomic scope" value="Eukaryota"/>
</dbReference>
<sequence>MTHDGFEQPDLIRWLMDRTDPKTMTIQISENKKIAITPWKISIVLGTPFGGEPLQYPDKKCMAAAFAQLANELGVPPSSNISVPMLKSKLEHRKDDPTAVRFFIMILTNKLLLPSTSFYITKKDAWLGMDLSRVARIDWSKAVFDLLRDSLVLWHKTDSHQSSQTYICSSVASLVLLYIDNLDVIKLGLTIDRLHTPRIQLYTKDLVEAISQGDRVKDEEDKIVFGQLNFNGILASCYSHPDYDKDKEPRGDNAGTPFADELVTAVHINFPSMFDTIGPHIYGLHAEQNKRVLDALGEYDRQAKICADNIAKNIRRVQTCHARVSDHIVSIIRGAMQTQETAQRAGTYTEKQPTFQGEPAAMPSNQEDVPKLADTAPQSRTPPSTAVMECLVNTIVIPDSTMIFTLATMGFSKLIHLICRHLSLITQCCNLSAKQPYQSLKLSAPVDVSTMLGVSDLQRPIHLFPHTLLVPSSYQLSVPLKSACYPKNTRKIQPQSYVLQKWVYKRTPHLKNVQKNPEEVTGTTSHLSKDGGDDLASLSLPSDDNLSESQLASKIDQICLRECDPGLFSLVTTFERYFPPPFREMKWPIMFVPKNPHLSGGPKDVPKCQPADLCFATCTDIVKSFSARQMAQGMFIDAFADFLSREDMENRPLSANNRIFIPTTISALINIENVTRNDTKDNYKPDALVEQLHFALGNIEMFLPVIHDDHWSLYIINHNQKSFDILDSKRYDMIGGTETQHHFPMAQKTLKRLSDGFQVFMGGKFPKFGNYRKCYIKCPKMAMGSNDCAFYVMRFMEKYNGDADKLLQSFPKVPSDKLRAQILHHLIFNRFNSVQELHQDIETFRVPDNAQ</sequence>
<reference evidence="6" key="2">
    <citation type="submission" date="2018-05" db="EMBL/GenBank/DDBJ databases">
        <title>OgluRS3 (Oryza glumaepatula Reference Sequence Version 3).</title>
        <authorList>
            <person name="Zhang J."/>
            <person name="Kudrna D."/>
            <person name="Lee S."/>
            <person name="Talag J."/>
            <person name="Welchert J."/>
            <person name="Wing R.A."/>
        </authorList>
    </citation>
    <scope>NUCLEOTIDE SEQUENCE [LARGE SCALE GENOMIC DNA]</scope>
</reference>
<dbReference type="EnsemblPlants" id="OGLUM08G20790.1">
    <property type="protein sequence ID" value="OGLUM08G20790.1"/>
    <property type="gene ID" value="OGLUM08G20790"/>
</dbReference>
<evidence type="ECO:0000256" key="3">
    <source>
        <dbReference type="ARBA" id="ARBA00022801"/>
    </source>
</evidence>
<dbReference type="GO" id="GO:0006508">
    <property type="term" value="P:proteolysis"/>
    <property type="evidence" value="ECO:0007669"/>
    <property type="project" value="UniProtKB-KW"/>
</dbReference>
<proteinExistence type="inferred from homology"/>
<dbReference type="PROSITE" id="PS50600">
    <property type="entry name" value="ULP_PROTEASE"/>
    <property type="match status" value="1"/>
</dbReference>
<evidence type="ECO:0000256" key="2">
    <source>
        <dbReference type="ARBA" id="ARBA00022670"/>
    </source>
</evidence>
<evidence type="ECO:0000256" key="1">
    <source>
        <dbReference type="ARBA" id="ARBA00005234"/>
    </source>
</evidence>
<organism evidence="6">
    <name type="scientific">Oryza glumipatula</name>
    <dbReference type="NCBI Taxonomy" id="40148"/>
    <lineage>
        <taxon>Eukaryota</taxon>
        <taxon>Viridiplantae</taxon>
        <taxon>Streptophyta</taxon>
        <taxon>Embryophyta</taxon>
        <taxon>Tracheophyta</taxon>
        <taxon>Spermatophyta</taxon>
        <taxon>Magnoliopsida</taxon>
        <taxon>Liliopsida</taxon>
        <taxon>Poales</taxon>
        <taxon>Poaceae</taxon>
        <taxon>BOP clade</taxon>
        <taxon>Oryzoideae</taxon>
        <taxon>Oryzeae</taxon>
        <taxon>Oryzinae</taxon>
        <taxon>Oryza</taxon>
    </lineage>
</organism>
<dbReference type="PANTHER" id="PTHR34835:SF81">
    <property type="entry name" value="OS06G0475900 PROTEIN"/>
    <property type="match status" value="1"/>
</dbReference>
<dbReference type="Gene3D" id="3.40.395.10">
    <property type="entry name" value="Adenoviral Proteinase, Chain A"/>
    <property type="match status" value="1"/>
</dbReference>
<dbReference type="PANTHER" id="PTHR34835">
    <property type="entry name" value="OS07G0283600 PROTEIN-RELATED"/>
    <property type="match status" value="1"/>
</dbReference>
<reference evidence="6" key="1">
    <citation type="submission" date="2015-04" db="UniProtKB">
        <authorList>
            <consortium name="EnsemblPlants"/>
        </authorList>
    </citation>
    <scope>IDENTIFICATION</scope>
</reference>
<dbReference type="InterPro" id="IPR003653">
    <property type="entry name" value="Peptidase_C48_C"/>
</dbReference>
<keyword evidence="2" id="KW-0645">Protease</keyword>
<feature type="region of interest" description="Disordered" evidence="4">
    <location>
        <begin position="341"/>
        <end position="382"/>
    </location>
</feature>
<feature type="domain" description="Ubiquitin-like protease family profile" evidence="5">
    <location>
        <begin position="615"/>
        <end position="799"/>
    </location>
</feature>
<dbReference type="AlphaFoldDB" id="A0A0E0AXA0"/>
<protein>
    <recommendedName>
        <fullName evidence="5">Ubiquitin-like protease family profile domain-containing protein</fullName>
    </recommendedName>
</protein>
<evidence type="ECO:0000256" key="4">
    <source>
        <dbReference type="SAM" id="MobiDB-lite"/>
    </source>
</evidence>
<keyword evidence="7" id="KW-1185">Reference proteome</keyword>
<evidence type="ECO:0000313" key="6">
    <source>
        <dbReference type="EnsemblPlants" id="OGLUM08G20790.1"/>
    </source>
</evidence>
<dbReference type="Gramene" id="OGLUM08G20790.1">
    <property type="protein sequence ID" value="OGLUM08G20790.1"/>
    <property type="gene ID" value="OGLUM08G20790"/>
</dbReference>
<evidence type="ECO:0000259" key="5">
    <source>
        <dbReference type="PROSITE" id="PS50600"/>
    </source>
</evidence>
<dbReference type="GO" id="GO:0008234">
    <property type="term" value="F:cysteine-type peptidase activity"/>
    <property type="evidence" value="ECO:0007669"/>
    <property type="project" value="InterPro"/>
</dbReference>
<feature type="compositionally biased region" description="Polar residues" evidence="4">
    <location>
        <begin position="341"/>
        <end position="355"/>
    </location>
</feature>
<keyword evidence="3" id="KW-0378">Hydrolase</keyword>
<name>A0A0E0AXA0_9ORYZ</name>
<evidence type="ECO:0000313" key="7">
    <source>
        <dbReference type="Proteomes" id="UP000026961"/>
    </source>
</evidence>
<dbReference type="Proteomes" id="UP000026961">
    <property type="component" value="Chromosome 8"/>
</dbReference>
<dbReference type="InterPro" id="IPR038765">
    <property type="entry name" value="Papain-like_cys_pep_sf"/>
</dbReference>
<comment type="similarity">
    <text evidence="1">Belongs to the peptidase C48 family.</text>
</comment>
<accession>A0A0E0AXA0</accession>
<feature type="region of interest" description="Disordered" evidence="4">
    <location>
        <begin position="513"/>
        <end position="542"/>
    </location>
</feature>